<evidence type="ECO:0000256" key="8">
    <source>
        <dbReference type="HAMAP-Rule" id="MF_00265"/>
    </source>
</evidence>
<evidence type="ECO:0000259" key="9">
    <source>
        <dbReference type="Pfam" id="PF01850"/>
    </source>
</evidence>
<dbReference type="EC" id="3.1.-.-" evidence="8"/>
<dbReference type="InterPro" id="IPR029060">
    <property type="entry name" value="PIN-like_dom_sf"/>
</dbReference>
<accession>A0ABV7L1P5</accession>
<dbReference type="Pfam" id="PF01850">
    <property type="entry name" value="PIN"/>
    <property type="match status" value="1"/>
</dbReference>
<organism evidence="10 11">
    <name type="scientific">Marinibaculum pumilum</name>
    <dbReference type="NCBI Taxonomy" id="1766165"/>
    <lineage>
        <taxon>Bacteria</taxon>
        <taxon>Pseudomonadati</taxon>
        <taxon>Pseudomonadota</taxon>
        <taxon>Alphaproteobacteria</taxon>
        <taxon>Rhodospirillales</taxon>
        <taxon>Rhodospirillaceae</taxon>
        <taxon>Marinibaculum</taxon>
    </lineage>
</organism>
<dbReference type="InterPro" id="IPR022907">
    <property type="entry name" value="VapC_family"/>
</dbReference>
<keyword evidence="11" id="KW-1185">Reference proteome</keyword>
<feature type="domain" description="PIN" evidence="9">
    <location>
        <begin position="3"/>
        <end position="130"/>
    </location>
</feature>
<dbReference type="InterPro" id="IPR002716">
    <property type="entry name" value="PIN_dom"/>
</dbReference>
<evidence type="ECO:0000256" key="3">
    <source>
        <dbReference type="ARBA" id="ARBA00022722"/>
    </source>
</evidence>
<keyword evidence="6 8" id="KW-0460">Magnesium</keyword>
<feature type="binding site" evidence="8">
    <location>
        <position position="6"/>
    </location>
    <ligand>
        <name>Mg(2+)</name>
        <dbReference type="ChEBI" id="CHEBI:18420"/>
    </ligand>
</feature>
<dbReference type="RefSeq" id="WP_379901452.1">
    <property type="nucleotide sequence ID" value="NZ_JBHRTR010000028.1"/>
</dbReference>
<dbReference type="HAMAP" id="MF_00265">
    <property type="entry name" value="VapC_Nob1"/>
    <property type="match status" value="1"/>
</dbReference>
<comment type="caution">
    <text evidence="10">The sequence shown here is derived from an EMBL/GenBank/DDBJ whole genome shotgun (WGS) entry which is preliminary data.</text>
</comment>
<dbReference type="SUPFAM" id="SSF88723">
    <property type="entry name" value="PIN domain-like"/>
    <property type="match status" value="1"/>
</dbReference>
<dbReference type="PANTHER" id="PTHR33653">
    <property type="entry name" value="RIBONUCLEASE VAPC2"/>
    <property type="match status" value="1"/>
</dbReference>
<evidence type="ECO:0000256" key="4">
    <source>
        <dbReference type="ARBA" id="ARBA00022723"/>
    </source>
</evidence>
<dbReference type="EMBL" id="JBHRTR010000028">
    <property type="protein sequence ID" value="MFC3228389.1"/>
    <property type="molecule type" value="Genomic_DNA"/>
</dbReference>
<reference evidence="11" key="1">
    <citation type="journal article" date="2019" name="Int. J. Syst. Evol. Microbiol.">
        <title>The Global Catalogue of Microorganisms (GCM) 10K type strain sequencing project: providing services to taxonomists for standard genome sequencing and annotation.</title>
        <authorList>
            <consortium name="The Broad Institute Genomics Platform"/>
            <consortium name="The Broad Institute Genome Sequencing Center for Infectious Disease"/>
            <person name="Wu L."/>
            <person name="Ma J."/>
        </authorList>
    </citation>
    <scope>NUCLEOTIDE SEQUENCE [LARGE SCALE GENOMIC DNA]</scope>
    <source>
        <strain evidence="11">KCTC 42964</strain>
    </source>
</reference>
<evidence type="ECO:0000256" key="1">
    <source>
        <dbReference type="ARBA" id="ARBA00001946"/>
    </source>
</evidence>
<proteinExistence type="inferred from homology"/>
<evidence type="ECO:0000256" key="5">
    <source>
        <dbReference type="ARBA" id="ARBA00022801"/>
    </source>
</evidence>
<keyword evidence="3 8" id="KW-0540">Nuclease</keyword>
<dbReference type="Gene3D" id="3.40.50.1010">
    <property type="entry name" value="5'-nuclease"/>
    <property type="match status" value="1"/>
</dbReference>
<comment type="cofactor">
    <cofactor evidence="1 8">
        <name>Mg(2+)</name>
        <dbReference type="ChEBI" id="CHEBI:18420"/>
    </cofactor>
</comment>
<dbReference type="CDD" id="cd18746">
    <property type="entry name" value="PIN_VapC4-5_FitB-like"/>
    <property type="match status" value="1"/>
</dbReference>
<name>A0ABV7L1P5_9PROT</name>
<comment type="function">
    <text evidence="8">Toxic component of a toxin-antitoxin (TA) system. An RNase.</text>
</comment>
<dbReference type="InterPro" id="IPR050556">
    <property type="entry name" value="Type_II_TA_system_RNase"/>
</dbReference>
<gene>
    <name evidence="8" type="primary">vapC</name>
    <name evidence="10" type="ORF">ACFOGJ_14190</name>
</gene>
<keyword evidence="5 8" id="KW-0378">Hydrolase</keyword>
<evidence type="ECO:0000256" key="7">
    <source>
        <dbReference type="ARBA" id="ARBA00038093"/>
    </source>
</evidence>
<keyword evidence="8" id="KW-0800">Toxin</keyword>
<keyword evidence="2 8" id="KW-1277">Toxin-antitoxin system</keyword>
<sequence>MPYLLDTNVISETVRARPEPRLLGWLERQAPSELYLASQTIGELVRGAARVREQVRRERFMTWIEDDLGRQFEGRILPFDQAAARIWGRLMGDGDRMGQTPSAADAQIAAVAIERGLVLVTRNVRDFQRFDLALLNPWEAAAGG</sequence>
<evidence type="ECO:0000256" key="6">
    <source>
        <dbReference type="ARBA" id="ARBA00022842"/>
    </source>
</evidence>
<dbReference type="Proteomes" id="UP001595528">
    <property type="component" value="Unassembled WGS sequence"/>
</dbReference>
<feature type="binding site" evidence="8">
    <location>
        <position position="105"/>
    </location>
    <ligand>
        <name>Mg(2+)</name>
        <dbReference type="ChEBI" id="CHEBI:18420"/>
    </ligand>
</feature>
<dbReference type="PANTHER" id="PTHR33653:SF1">
    <property type="entry name" value="RIBONUCLEASE VAPC2"/>
    <property type="match status" value="1"/>
</dbReference>
<evidence type="ECO:0000256" key="2">
    <source>
        <dbReference type="ARBA" id="ARBA00022649"/>
    </source>
</evidence>
<comment type="similarity">
    <text evidence="7 8">Belongs to the PINc/VapC protein family.</text>
</comment>
<protein>
    <recommendedName>
        <fullName evidence="8">Ribonuclease VapC</fullName>
        <shortName evidence="8">RNase VapC</shortName>
        <ecNumber evidence="8">3.1.-.-</ecNumber>
    </recommendedName>
    <alternativeName>
        <fullName evidence="8">Toxin VapC</fullName>
    </alternativeName>
</protein>
<evidence type="ECO:0000313" key="11">
    <source>
        <dbReference type="Proteomes" id="UP001595528"/>
    </source>
</evidence>
<evidence type="ECO:0000313" key="10">
    <source>
        <dbReference type="EMBL" id="MFC3228389.1"/>
    </source>
</evidence>
<keyword evidence="4 8" id="KW-0479">Metal-binding</keyword>